<keyword evidence="10" id="KW-0520">NAD</keyword>
<accession>A0A2A6BWF8</accession>
<evidence type="ECO:0000313" key="19">
    <source>
        <dbReference type="EnsemblMetazoa" id="PPA40293.1"/>
    </source>
</evidence>
<comment type="catalytic activity">
    <reaction evidence="13">
        <text>5,6-dihydrouridine(17) in tRNA + NAD(+) = uridine(17) in tRNA + NADH + H(+)</text>
        <dbReference type="Rhea" id="RHEA:53372"/>
        <dbReference type="Rhea" id="RHEA-COMP:13541"/>
        <dbReference type="Rhea" id="RHEA-COMP:13542"/>
        <dbReference type="ChEBI" id="CHEBI:15378"/>
        <dbReference type="ChEBI" id="CHEBI:57540"/>
        <dbReference type="ChEBI" id="CHEBI:57945"/>
        <dbReference type="ChEBI" id="CHEBI:65315"/>
        <dbReference type="ChEBI" id="CHEBI:74443"/>
        <dbReference type="EC" id="1.3.1.88"/>
    </reaction>
    <physiologicalReaction direction="right-to-left" evidence="13">
        <dbReference type="Rhea" id="RHEA:53374"/>
    </physiologicalReaction>
</comment>
<comment type="catalytic activity">
    <reaction evidence="16">
        <text>5,6-dihydrouridine(17) in tRNA + NADP(+) = uridine(17) in tRNA + NADPH + H(+)</text>
        <dbReference type="Rhea" id="RHEA:53368"/>
        <dbReference type="Rhea" id="RHEA-COMP:13541"/>
        <dbReference type="Rhea" id="RHEA-COMP:13542"/>
        <dbReference type="ChEBI" id="CHEBI:15378"/>
        <dbReference type="ChEBI" id="CHEBI:57783"/>
        <dbReference type="ChEBI" id="CHEBI:58349"/>
        <dbReference type="ChEBI" id="CHEBI:65315"/>
        <dbReference type="ChEBI" id="CHEBI:74443"/>
        <dbReference type="EC" id="1.3.1.88"/>
    </reaction>
    <physiologicalReaction direction="right-to-left" evidence="16">
        <dbReference type="Rhea" id="RHEA:53370"/>
    </physiologicalReaction>
</comment>
<organism evidence="19 20">
    <name type="scientific">Pristionchus pacificus</name>
    <name type="common">Parasitic nematode worm</name>
    <dbReference type="NCBI Taxonomy" id="54126"/>
    <lineage>
        <taxon>Eukaryota</taxon>
        <taxon>Metazoa</taxon>
        <taxon>Ecdysozoa</taxon>
        <taxon>Nematoda</taxon>
        <taxon>Chromadorea</taxon>
        <taxon>Rhabditida</taxon>
        <taxon>Rhabditina</taxon>
        <taxon>Diplogasteromorpha</taxon>
        <taxon>Diplogasteroidea</taxon>
        <taxon>Neodiplogasteridae</taxon>
        <taxon>Pristionchus</taxon>
    </lineage>
</organism>
<evidence type="ECO:0000256" key="7">
    <source>
        <dbReference type="ARBA" id="ARBA00022840"/>
    </source>
</evidence>
<keyword evidence="5" id="KW-0819">tRNA processing</keyword>
<feature type="compositionally biased region" description="Basic and acidic residues" evidence="18">
    <location>
        <begin position="360"/>
        <end position="377"/>
    </location>
</feature>
<evidence type="ECO:0000256" key="6">
    <source>
        <dbReference type="ARBA" id="ARBA00022741"/>
    </source>
</evidence>
<dbReference type="Pfam" id="PF01207">
    <property type="entry name" value="Dus"/>
    <property type="match status" value="1"/>
</dbReference>
<keyword evidence="3" id="KW-0285">Flavoprotein</keyword>
<dbReference type="InterPro" id="IPR008271">
    <property type="entry name" value="Ser/Thr_kinase_AS"/>
</dbReference>
<evidence type="ECO:0000256" key="4">
    <source>
        <dbReference type="ARBA" id="ARBA00022643"/>
    </source>
</evidence>
<dbReference type="InterPro" id="IPR018517">
    <property type="entry name" value="tRNA_hU_synthase_CS"/>
</dbReference>
<evidence type="ECO:0000256" key="8">
    <source>
        <dbReference type="ARBA" id="ARBA00022857"/>
    </source>
</evidence>
<evidence type="ECO:0000313" key="20">
    <source>
        <dbReference type="Proteomes" id="UP000005239"/>
    </source>
</evidence>
<keyword evidence="17" id="KW-0175">Coiled coil</keyword>
<dbReference type="GO" id="GO:0005524">
    <property type="term" value="F:ATP binding"/>
    <property type="evidence" value="ECO:0007669"/>
    <property type="project" value="UniProtKB-UniRule"/>
</dbReference>
<dbReference type="GO" id="GO:0017150">
    <property type="term" value="F:tRNA dihydrouridine synthase activity"/>
    <property type="evidence" value="ECO:0000318"/>
    <property type="project" value="GO_Central"/>
</dbReference>
<keyword evidence="8" id="KW-0521">NADP</keyword>
<evidence type="ECO:0000256" key="13">
    <source>
        <dbReference type="ARBA" id="ARBA00047287"/>
    </source>
</evidence>
<evidence type="ECO:0000256" key="11">
    <source>
        <dbReference type="ARBA" id="ARBA00038313"/>
    </source>
</evidence>
<evidence type="ECO:0000256" key="15">
    <source>
        <dbReference type="ARBA" id="ARBA00048934"/>
    </source>
</evidence>
<dbReference type="EnsemblMetazoa" id="PPA40293.1">
    <property type="protein sequence ID" value="PPA40293.1"/>
    <property type="gene ID" value="WBGene00278662"/>
</dbReference>
<dbReference type="PROSITE" id="PS01136">
    <property type="entry name" value="UPF0034"/>
    <property type="match status" value="1"/>
</dbReference>
<evidence type="ECO:0000256" key="10">
    <source>
        <dbReference type="ARBA" id="ARBA00023027"/>
    </source>
</evidence>
<dbReference type="InterPro" id="IPR000719">
    <property type="entry name" value="Prot_kinase_dom"/>
</dbReference>
<dbReference type="SUPFAM" id="SSF51395">
    <property type="entry name" value="FMN-linked oxidoreductases"/>
    <property type="match status" value="1"/>
</dbReference>
<reference evidence="20" key="1">
    <citation type="journal article" date="2008" name="Nat. Genet.">
        <title>The Pristionchus pacificus genome provides a unique perspective on nematode lifestyle and parasitism.</title>
        <authorList>
            <person name="Dieterich C."/>
            <person name="Clifton S.W."/>
            <person name="Schuster L.N."/>
            <person name="Chinwalla A."/>
            <person name="Delehaunty K."/>
            <person name="Dinkelacker I."/>
            <person name="Fulton L."/>
            <person name="Fulton R."/>
            <person name="Godfrey J."/>
            <person name="Minx P."/>
            <person name="Mitreva M."/>
            <person name="Roeseler W."/>
            <person name="Tian H."/>
            <person name="Witte H."/>
            <person name="Yang S.P."/>
            <person name="Wilson R.K."/>
            <person name="Sommer R.J."/>
        </authorList>
    </citation>
    <scope>NUCLEOTIDE SEQUENCE [LARGE SCALE GENOMIC DNA]</scope>
    <source>
        <strain evidence="20">PS312</strain>
    </source>
</reference>
<comment type="cofactor">
    <cofactor evidence="2">
        <name>Mg(2+)</name>
        <dbReference type="ChEBI" id="CHEBI:18420"/>
    </cofactor>
</comment>
<protein>
    <recommendedName>
        <fullName evidence="12">tRNA-dihydrouridine(16/17) synthase [NAD(P)(+)]</fullName>
        <ecNumber evidence="12">1.3.1.88</ecNumber>
    </recommendedName>
</protein>
<dbReference type="EC" id="1.3.1.88" evidence="12"/>
<evidence type="ECO:0000256" key="5">
    <source>
        <dbReference type="ARBA" id="ARBA00022694"/>
    </source>
</evidence>
<dbReference type="InterPro" id="IPR013785">
    <property type="entry name" value="Aldolase_TIM"/>
</dbReference>
<dbReference type="GO" id="GO:0050660">
    <property type="term" value="F:flavin adenine dinucleotide binding"/>
    <property type="evidence" value="ECO:0007669"/>
    <property type="project" value="InterPro"/>
</dbReference>
<evidence type="ECO:0000256" key="3">
    <source>
        <dbReference type="ARBA" id="ARBA00022630"/>
    </source>
</evidence>
<dbReference type="InterPro" id="IPR011009">
    <property type="entry name" value="Kinase-like_dom_sf"/>
</dbReference>
<dbReference type="InterPro" id="IPR017441">
    <property type="entry name" value="Protein_kinase_ATP_BS"/>
</dbReference>
<dbReference type="PROSITE" id="PS00107">
    <property type="entry name" value="PROTEIN_KINASE_ATP"/>
    <property type="match status" value="1"/>
</dbReference>
<feature type="compositionally biased region" description="Low complexity" evidence="18">
    <location>
        <begin position="349"/>
        <end position="359"/>
    </location>
</feature>
<evidence type="ECO:0000256" key="9">
    <source>
        <dbReference type="ARBA" id="ARBA00023002"/>
    </source>
</evidence>
<comment type="similarity">
    <text evidence="11">Belongs to the Dus family. Dus1 subfamily.</text>
</comment>
<evidence type="ECO:0000256" key="18">
    <source>
        <dbReference type="SAM" id="MobiDB-lite"/>
    </source>
</evidence>
<dbReference type="PANTHER" id="PTHR11082:SF5">
    <property type="entry name" value="TRNA-DIHYDROURIDINE(16_17) SYNTHASE [NAD(P)(+)]-LIKE"/>
    <property type="match status" value="1"/>
</dbReference>
<feature type="coiled-coil region" evidence="17">
    <location>
        <begin position="790"/>
        <end position="841"/>
    </location>
</feature>
<dbReference type="AlphaFoldDB" id="A0A2A6BWF8"/>
<dbReference type="Proteomes" id="UP000005239">
    <property type="component" value="Unassembled WGS sequence"/>
</dbReference>
<dbReference type="PANTHER" id="PTHR11082">
    <property type="entry name" value="TRNA-DIHYDROURIDINE SYNTHASE"/>
    <property type="match status" value="1"/>
</dbReference>
<dbReference type="FunFam" id="1.10.510.10:FF:000571">
    <property type="entry name" value="Maternal embryonic leucine zipper kinase"/>
    <property type="match status" value="1"/>
</dbReference>
<feature type="region of interest" description="Disordered" evidence="18">
    <location>
        <begin position="330"/>
        <end position="377"/>
    </location>
</feature>
<proteinExistence type="inferred from homology"/>
<dbReference type="InterPro" id="IPR035587">
    <property type="entry name" value="DUS-like_FMN-bd"/>
</dbReference>
<keyword evidence="20" id="KW-1185">Reference proteome</keyword>
<dbReference type="PROSITE" id="PS00108">
    <property type="entry name" value="PROTEIN_KINASE_ST"/>
    <property type="match status" value="1"/>
</dbReference>
<dbReference type="CDD" id="cd02801">
    <property type="entry name" value="DUS_like_FMN"/>
    <property type="match status" value="1"/>
</dbReference>
<comment type="cofactor">
    <cofactor evidence="1">
        <name>FMN</name>
        <dbReference type="ChEBI" id="CHEBI:58210"/>
    </cofactor>
</comment>
<keyword evidence="6" id="KW-0547">Nucleotide-binding</keyword>
<evidence type="ECO:0000256" key="14">
    <source>
        <dbReference type="ARBA" id="ARBA00047652"/>
    </source>
</evidence>
<dbReference type="Pfam" id="PF00069">
    <property type="entry name" value="Pkinase"/>
    <property type="match status" value="1"/>
</dbReference>
<sequence>VIARLMGNCLSSSSPPSTKTHSATLLDRLFAKTRLDHNALVQTCPPPVGGEMPLGDCTLLKDRAAMRMDSRLVCKYEVLSVIGKGSFSQVVRVQHRMTKKFFAVKLVAADCGSINNELQILSRVRHQFVIRLEEVFKSSTRLFIVMEIASGGEMYERVVAKGRYSESEAKDATRMLLSGLQYLHSIRITHRDLKPENLLYADPSPNARLLITDFGLAHQCTMPLETMTETCGTPEYIAPELLLRVPYTDKVDMWAVGVISYILLSGIMPFDDDCRSRLYTHIITANYVYYPQFWSGSELAKQFVDCLLNTNSMERLSASEALNHQWLTGREDRRSNRARPASEYSQLPRTRSTRSIRSVTRSDHGHKVDPREVDQMSSDLKRIAQNSVMVDGGNSAPNDASSVDQVYRIPKTETLGDLTKCSAEEIEAKKRFWSEGLSRWRIKNVVAPMVDQSELAFRMMMRAHGAHLTYTPMIHAHLFTTDTTYRKNILSTYSSDRPVIVQFCGNDPNTIRDACRLVEGKCDGVDLNLGCPQNVAKRGHYGSYLQDEVDLICSILSAVRDYCKVPISAKIRIREDREQTKEYARRLVNAGATMLTVHGRTRDMRGVNTGLADWTRIRDVVEVVDVPVIANGNIQMGGDVDRCIAETGAKAVMAAEGILYNPYLFEGTHPVSYKVALEYLEYASKYDADVSAIRAHLFRICQYSLLEHEDLRQRISLVHTVEKFREAIDELGRRVEETREIEESKTREQEAAKVYQEVADGVRPLESSVVALTPHWLCKPYIRLSDLTKEKEGEEEMSEKEIKKEKMRAKAAESGVSVRQMKKRERRALQAEKTIKKEIKQKLAPCARCGQPASQGCKGVMCKKCCRWTCRNEKKDCNQHKYKFTHLVETEGEEAGKNKMEE</sequence>
<reference evidence="19" key="2">
    <citation type="submission" date="2022-06" db="UniProtKB">
        <authorList>
            <consortium name="EnsemblMetazoa"/>
        </authorList>
    </citation>
    <scope>IDENTIFICATION</scope>
    <source>
        <strain evidence="19">PS312</strain>
    </source>
</reference>
<keyword evidence="9" id="KW-0560">Oxidoreductase</keyword>
<gene>
    <name evidence="19" type="primary">WBGene00278662</name>
</gene>
<evidence type="ECO:0000256" key="17">
    <source>
        <dbReference type="SAM" id="Coils"/>
    </source>
</evidence>
<keyword evidence="7" id="KW-0067">ATP-binding</keyword>
<dbReference type="Gene3D" id="3.20.20.70">
    <property type="entry name" value="Aldolase class I"/>
    <property type="match status" value="1"/>
</dbReference>
<dbReference type="Gene3D" id="1.10.510.10">
    <property type="entry name" value="Transferase(Phosphotransferase) domain 1"/>
    <property type="match status" value="1"/>
</dbReference>
<evidence type="ECO:0000256" key="12">
    <source>
        <dbReference type="ARBA" id="ARBA00038890"/>
    </source>
</evidence>
<keyword evidence="4" id="KW-0288">FMN</keyword>
<dbReference type="GO" id="GO:0004672">
    <property type="term" value="F:protein kinase activity"/>
    <property type="evidence" value="ECO:0007669"/>
    <property type="project" value="InterPro"/>
</dbReference>
<evidence type="ECO:0000256" key="2">
    <source>
        <dbReference type="ARBA" id="ARBA00001946"/>
    </source>
</evidence>
<comment type="catalytic activity">
    <reaction evidence="14">
        <text>5,6-dihydrouridine(16) in tRNA + NADP(+) = uridine(16) in tRNA + NADPH + H(+)</text>
        <dbReference type="Rhea" id="RHEA:53376"/>
        <dbReference type="Rhea" id="RHEA-COMP:13543"/>
        <dbReference type="Rhea" id="RHEA-COMP:13544"/>
        <dbReference type="ChEBI" id="CHEBI:15378"/>
        <dbReference type="ChEBI" id="CHEBI:57783"/>
        <dbReference type="ChEBI" id="CHEBI:58349"/>
        <dbReference type="ChEBI" id="CHEBI:65315"/>
        <dbReference type="ChEBI" id="CHEBI:74443"/>
        <dbReference type="EC" id="1.3.1.88"/>
    </reaction>
    <physiologicalReaction direction="right-to-left" evidence="14">
        <dbReference type="Rhea" id="RHEA:53378"/>
    </physiologicalReaction>
</comment>
<evidence type="ECO:0000256" key="16">
    <source>
        <dbReference type="ARBA" id="ARBA00049467"/>
    </source>
</evidence>
<dbReference type="PROSITE" id="PS50011">
    <property type="entry name" value="PROTEIN_KINASE_DOM"/>
    <property type="match status" value="1"/>
</dbReference>
<accession>A0A8R1UVX3</accession>
<dbReference type="SMART" id="SM00220">
    <property type="entry name" value="S_TKc"/>
    <property type="match status" value="1"/>
</dbReference>
<dbReference type="SUPFAM" id="SSF56112">
    <property type="entry name" value="Protein kinase-like (PK-like)"/>
    <property type="match status" value="1"/>
</dbReference>
<name>A0A2A6BWF8_PRIPA</name>
<comment type="catalytic activity">
    <reaction evidence="15">
        <text>5,6-dihydrouridine(16) in tRNA + NAD(+) = uridine(16) in tRNA + NADH + H(+)</text>
        <dbReference type="Rhea" id="RHEA:53380"/>
        <dbReference type="Rhea" id="RHEA-COMP:13543"/>
        <dbReference type="Rhea" id="RHEA-COMP:13544"/>
        <dbReference type="ChEBI" id="CHEBI:15378"/>
        <dbReference type="ChEBI" id="CHEBI:57540"/>
        <dbReference type="ChEBI" id="CHEBI:57945"/>
        <dbReference type="ChEBI" id="CHEBI:65315"/>
        <dbReference type="ChEBI" id="CHEBI:74443"/>
        <dbReference type="EC" id="1.3.1.88"/>
    </reaction>
    <physiologicalReaction direction="right-to-left" evidence="15">
        <dbReference type="Rhea" id="RHEA:53382"/>
    </physiologicalReaction>
</comment>
<evidence type="ECO:0000256" key="1">
    <source>
        <dbReference type="ARBA" id="ARBA00001917"/>
    </source>
</evidence>